<feature type="transmembrane region" description="Helical" evidence="12">
    <location>
        <begin position="100"/>
        <end position="122"/>
    </location>
</feature>
<dbReference type="OrthoDB" id="5504276at2"/>
<dbReference type="AlphaFoldDB" id="A0A2V4VVP0"/>
<evidence type="ECO:0000256" key="8">
    <source>
        <dbReference type="ARBA" id="ARBA00022989"/>
    </source>
</evidence>
<comment type="similarity">
    <text evidence="2 11">Belongs to the protease PrsW family.</text>
</comment>
<dbReference type="PIRSF" id="PIRSF016933">
    <property type="entry name" value="PrsW"/>
    <property type="match status" value="1"/>
</dbReference>
<reference evidence="14 16" key="2">
    <citation type="submission" date="2020-06" db="EMBL/GenBank/DDBJ databases">
        <title>Complete genome of Paenibacillus barcinonensis KACC11450.</title>
        <authorList>
            <person name="Kim M."/>
            <person name="Park Y.-J."/>
            <person name="Shin J.-H."/>
        </authorList>
    </citation>
    <scope>NUCLEOTIDE SEQUENCE [LARGE SCALE GENOMIC DNA]</scope>
    <source>
        <strain evidence="14 16">KACC11450</strain>
    </source>
</reference>
<evidence type="ECO:0000313" key="15">
    <source>
        <dbReference type="Proteomes" id="UP000247790"/>
    </source>
</evidence>
<dbReference type="GO" id="GO:0008237">
    <property type="term" value="F:metallopeptidase activity"/>
    <property type="evidence" value="ECO:0007669"/>
    <property type="project" value="UniProtKB-KW"/>
</dbReference>
<comment type="function">
    <text evidence="11">Involved in the degradation of specific anti-sigma factors.</text>
</comment>
<feature type="transmembrane region" description="Helical" evidence="12">
    <location>
        <begin position="35"/>
        <end position="56"/>
    </location>
</feature>
<dbReference type="NCBIfam" id="NF033739">
    <property type="entry name" value="intramemb_PrsW"/>
    <property type="match status" value="1"/>
</dbReference>
<proteinExistence type="inferred from homology"/>
<feature type="transmembrane region" description="Helical" evidence="12">
    <location>
        <begin position="6"/>
        <end position="23"/>
    </location>
</feature>
<feature type="transmembrane region" description="Helical" evidence="12">
    <location>
        <begin position="165"/>
        <end position="181"/>
    </location>
</feature>
<evidence type="ECO:0000256" key="12">
    <source>
        <dbReference type="SAM" id="Phobius"/>
    </source>
</evidence>
<dbReference type="PANTHER" id="PTHR36844:SF1">
    <property type="entry name" value="PROTEASE PRSW"/>
    <property type="match status" value="1"/>
</dbReference>
<evidence type="ECO:0000256" key="4">
    <source>
        <dbReference type="ARBA" id="ARBA00022475"/>
    </source>
</evidence>
<keyword evidence="7 11" id="KW-0378">Hydrolase</keyword>
<dbReference type="InterPro" id="IPR026898">
    <property type="entry name" value="PrsW"/>
</dbReference>
<keyword evidence="5 11" id="KW-0645">Protease</keyword>
<protein>
    <recommendedName>
        <fullName evidence="3 11">Protease PrsW</fullName>
        <ecNumber evidence="11">3.4.-.-</ecNumber>
    </recommendedName>
    <alternativeName>
        <fullName evidence="10 11">Protease responsible for activating sigma-W</fullName>
    </alternativeName>
</protein>
<keyword evidence="4 11" id="KW-1003">Cell membrane</keyword>
<reference evidence="13 15" key="1">
    <citation type="submission" date="2018-06" db="EMBL/GenBank/DDBJ databases">
        <title>Genomic Encyclopedia of Type Strains, Phase III (KMG-III): the genomes of soil and plant-associated and newly described type strains.</title>
        <authorList>
            <person name="Whitman W."/>
        </authorList>
    </citation>
    <scope>NUCLEOTIDE SEQUENCE [LARGE SCALE GENOMIC DNA]</scope>
    <source>
        <strain evidence="13 15">CECT 7022</strain>
    </source>
</reference>
<dbReference type="Proteomes" id="UP000509327">
    <property type="component" value="Chromosome"/>
</dbReference>
<evidence type="ECO:0000256" key="7">
    <source>
        <dbReference type="ARBA" id="ARBA00022801"/>
    </source>
</evidence>
<dbReference type="GO" id="GO:0005886">
    <property type="term" value="C:plasma membrane"/>
    <property type="evidence" value="ECO:0007669"/>
    <property type="project" value="UniProtKB-SubCell"/>
</dbReference>
<keyword evidence="8 12" id="KW-1133">Transmembrane helix</keyword>
<dbReference type="Pfam" id="PF13367">
    <property type="entry name" value="PrsW-protease"/>
    <property type="match status" value="1"/>
</dbReference>
<evidence type="ECO:0000313" key="13">
    <source>
        <dbReference type="EMBL" id="PYE51366.1"/>
    </source>
</evidence>
<evidence type="ECO:0000256" key="11">
    <source>
        <dbReference type="PIRNR" id="PIRNR016933"/>
    </source>
</evidence>
<dbReference type="RefSeq" id="WP_110894368.1">
    <property type="nucleotide sequence ID" value="NZ_CP054614.1"/>
</dbReference>
<sequence length="232" mass="26745">MLLFSVLVAAVAPGLALLTYFYLKDRYDYEPLHMILRVFLMGILIVLPVMIIQRGMMLWLGDNPYLESILISGGVEEFVKWFVIYHIIYNHTEFDEPYDGILYSVAVSLGFATVENVLYAIAGNASVSAMFLRALLPVSGHAMFAVIMGYYMGKAKFIDDEKKKRWYLTLSLVLPFFWHALYDVIMNTMVNHWLWFIAPLMAGLWYGAVGKITRANNRSPFRFVKREEEVKL</sequence>
<dbReference type="InterPro" id="IPR023596">
    <property type="entry name" value="Peptidase_PrsW_arch/bac"/>
</dbReference>
<evidence type="ECO:0000256" key="6">
    <source>
        <dbReference type="ARBA" id="ARBA00022692"/>
    </source>
</evidence>
<dbReference type="PANTHER" id="PTHR36844">
    <property type="entry name" value="PROTEASE PRSW"/>
    <property type="match status" value="1"/>
</dbReference>
<keyword evidence="16" id="KW-1185">Reference proteome</keyword>
<dbReference type="EMBL" id="QJSW01000002">
    <property type="protein sequence ID" value="PYE51366.1"/>
    <property type="molecule type" value="Genomic_DNA"/>
</dbReference>
<dbReference type="GO" id="GO:0006508">
    <property type="term" value="P:proteolysis"/>
    <property type="evidence" value="ECO:0007669"/>
    <property type="project" value="UniProtKB-KW"/>
</dbReference>
<evidence type="ECO:0000256" key="1">
    <source>
        <dbReference type="ARBA" id="ARBA00004651"/>
    </source>
</evidence>
<dbReference type="EMBL" id="CP054614">
    <property type="protein sequence ID" value="QKS55764.1"/>
    <property type="molecule type" value="Genomic_DNA"/>
</dbReference>
<feature type="transmembrane region" description="Helical" evidence="12">
    <location>
        <begin position="68"/>
        <end position="88"/>
    </location>
</feature>
<gene>
    <name evidence="14" type="primary">prsW</name>
    <name evidence="13" type="ORF">DFQ00_102159</name>
    <name evidence="14" type="ORF">HUB98_05125</name>
</gene>
<organism evidence="13 15">
    <name type="scientific">Paenibacillus barcinonensis</name>
    <dbReference type="NCBI Taxonomy" id="198119"/>
    <lineage>
        <taxon>Bacteria</taxon>
        <taxon>Bacillati</taxon>
        <taxon>Bacillota</taxon>
        <taxon>Bacilli</taxon>
        <taxon>Bacillales</taxon>
        <taxon>Paenibacillaceae</taxon>
        <taxon>Paenibacillus</taxon>
    </lineage>
</organism>
<keyword evidence="14" id="KW-0482">Metalloprotease</keyword>
<name>A0A2V4VVP0_PAEBA</name>
<feature type="transmembrane region" description="Helical" evidence="12">
    <location>
        <begin position="134"/>
        <end position="153"/>
    </location>
</feature>
<dbReference type="Proteomes" id="UP000247790">
    <property type="component" value="Unassembled WGS sequence"/>
</dbReference>
<feature type="transmembrane region" description="Helical" evidence="12">
    <location>
        <begin position="193"/>
        <end position="212"/>
    </location>
</feature>
<keyword evidence="9 11" id="KW-0472">Membrane</keyword>
<keyword evidence="6 12" id="KW-0812">Transmembrane</keyword>
<evidence type="ECO:0000256" key="10">
    <source>
        <dbReference type="ARBA" id="ARBA00030345"/>
    </source>
</evidence>
<evidence type="ECO:0000256" key="3">
    <source>
        <dbReference type="ARBA" id="ARBA00018997"/>
    </source>
</evidence>
<dbReference type="EC" id="3.4.-.-" evidence="11"/>
<evidence type="ECO:0000256" key="9">
    <source>
        <dbReference type="ARBA" id="ARBA00023136"/>
    </source>
</evidence>
<evidence type="ECO:0000256" key="2">
    <source>
        <dbReference type="ARBA" id="ARBA00009165"/>
    </source>
</evidence>
<evidence type="ECO:0000313" key="16">
    <source>
        <dbReference type="Proteomes" id="UP000509327"/>
    </source>
</evidence>
<comment type="subcellular location">
    <subcellularLocation>
        <location evidence="1">Cell membrane</location>
        <topology evidence="1">Multi-pass membrane protein</topology>
    </subcellularLocation>
</comment>
<accession>A0A2V4VVP0</accession>
<evidence type="ECO:0000313" key="14">
    <source>
        <dbReference type="EMBL" id="QKS55764.1"/>
    </source>
</evidence>
<evidence type="ECO:0000256" key="5">
    <source>
        <dbReference type="ARBA" id="ARBA00022670"/>
    </source>
</evidence>